<feature type="signal peptide" evidence="1">
    <location>
        <begin position="1"/>
        <end position="26"/>
    </location>
</feature>
<feature type="chain" id="PRO_5015660224" evidence="1">
    <location>
        <begin position="27"/>
        <end position="237"/>
    </location>
</feature>
<evidence type="ECO:0000256" key="1">
    <source>
        <dbReference type="SAM" id="SignalP"/>
    </source>
</evidence>
<evidence type="ECO:0000313" key="3">
    <source>
        <dbReference type="Proteomes" id="UP000238415"/>
    </source>
</evidence>
<accession>A0A2T0AQG6</accession>
<evidence type="ECO:0000313" key="2">
    <source>
        <dbReference type="EMBL" id="PRR71332.1"/>
    </source>
</evidence>
<organism evidence="2 3">
    <name type="scientific">Neomoorella humiferrea</name>
    <dbReference type="NCBI Taxonomy" id="676965"/>
    <lineage>
        <taxon>Bacteria</taxon>
        <taxon>Bacillati</taxon>
        <taxon>Bacillota</taxon>
        <taxon>Clostridia</taxon>
        <taxon>Neomoorellales</taxon>
        <taxon>Neomoorellaceae</taxon>
        <taxon>Neomoorella</taxon>
    </lineage>
</organism>
<reference evidence="2 3" key="1">
    <citation type="submission" date="2018-03" db="EMBL/GenBank/DDBJ databases">
        <title>Genome sequence of Moorella humiferrea DSM 23265.</title>
        <authorList>
            <person name="Poehlein A."/>
            <person name="Daniel R."/>
        </authorList>
    </citation>
    <scope>NUCLEOTIDE SEQUENCE [LARGE SCALE GENOMIC DNA]</scope>
    <source>
        <strain evidence="2 3">DSM 23265</strain>
    </source>
</reference>
<gene>
    <name evidence="2" type="ORF">MOHU_16440</name>
</gene>
<dbReference type="InterPro" id="IPR027304">
    <property type="entry name" value="Trigger_fact/SurA_dom_sf"/>
</dbReference>
<dbReference type="RefSeq" id="WP_170066295.1">
    <property type="nucleotide sequence ID" value="NZ_CP136419.1"/>
</dbReference>
<proteinExistence type="predicted"/>
<comment type="caution">
    <text evidence="2">The sequence shown here is derived from an EMBL/GenBank/DDBJ whole genome shotgun (WGS) entry which is preliminary data.</text>
</comment>
<keyword evidence="3" id="KW-1185">Reference proteome</keyword>
<keyword evidence="1" id="KW-0732">Signal</keyword>
<dbReference type="AlphaFoldDB" id="A0A2T0AQG6"/>
<dbReference type="SUPFAM" id="SSF109998">
    <property type="entry name" value="Triger factor/SurA peptide-binding domain-like"/>
    <property type="match status" value="1"/>
</dbReference>
<name>A0A2T0AQG6_9FIRM</name>
<protein>
    <submittedName>
        <fullName evidence="2">Uncharacterized protein</fullName>
    </submittedName>
</protein>
<dbReference type="EMBL" id="PVXM01000041">
    <property type="protein sequence ID" value="PRR71332.1"/>
    <property type="molecule type" value="Genomic_DNA"/>
</dbReference>
<dbReference type="Proteomes" id="UP000238415">
    <property type="component" value="Unassembled WGS sequence"/>
</dbReference>
<sequence length="237" mass="26902">MKLGKWIALLALVLISTFSIMTTIHAEEDAKIKRAEDMALADKDVEKADKVVAYVNNIPITSGEYLSCYASAQYSNTLLQQDANKLGPQGKKIAENASKLFAKYPPETRALAQVLADTAIYSEAIKKGLLKSDQEVTEYIQSVRKMEDSSPELKKIVQVLGEERYWNDLLPRLVKKNLTIGALKTQIIFEQKDWTQYKYELVKNAELKIVDTNLITSSKEEVLKYLQEKEEIFNSLF</sequence>